<dbReference type="GO" id="GO:0003676">
    <property type="term" value="F:nucleic acid binding"/>
    <property type="evidence" value="ECO:0007669"/>
    <property type="project" value="InterPro"/>
</dbReference>
<dbReference type="PATRIC" id="fig|512565.3.peg.5875"/>
<dbReference type="eggNOG" id="ENOG5031KMU">
    <property type="taxonomic scope" value="Bacteria"/>
</dbReference>
<proteinExistence type="predicted"/>
<evidence type="ECO:0000259" key="3">
    <source>
        <dbReference type="Pfam" id="PF08797"/>
    </source>
</evidence>
<keyword evidence="5" id="KW-1185">Reference proteome</keyword>
<protein>
    <recommendedName>
        <fullName evidence="3">HIRAN domain-containing protein</fullName>
    </recommendedName>
</protein>
<feature type="domain" description="HIRAN" evidence="3">
    <location>
        <begin position="36"/>
        <end position="87"/>
    </location>
</feature>
<dbReference type="AlphaFoldDB" id="I0HDL1"/>
<accession>I0HDL1</accession>
<dbReference type="KEGG" id="ams:AMIS_58780"/>
<evidence type="ECO:0000313" key="4">
    <source>
        <dbReference type="EMBL" id="BAL91098.1"/>
    </source>
</evidence>
<keyword evidence="1" id="KW-0479">Metal-binding</keyword>
<dbReference type="STRING" id="512565.AMIS_58780"/>
<dbReference type="HOGENOM" id="CLU_695654_0_0_11"/>
<organism evidence="4 5">
    <name type="scientific">Actinoplanes missouriensis (strain ATCC 14538 / DSM 43046 / CBS 188.64 / JCM 3121 / NBRC 102363 / NCIMB 12654 / NRRL B-3342 / UNCC 431)</name>
    <dbReference type="NCBI Taxonomy" id="512565"/>
    <lineage>
        <taxon>Bacteria</taxon>
        <taxon>Bacillati</taxon>
        <taxon>Actinomycetota</taxon>
        <taxon>Actinomycetes</taxon>
        <taxon>Micromonosporales</taxon>
        <taxon>Micromonosporaceae</taxon>
        <taxon>Actinoplanes</taxon>
    </lineage>
</organism>
<reference evidence="4 5" key="1">
    <citation type="submission" date="2012-02" db="EMBL/GenBank/DDBJ databases">
        <title>Complete genome sequence of Actinoplanes missouriensis 431 (= NBRC 102363).</title>
        <authorList>
            <person name="Ohnishi Y."/>
            <person name="Ishikawa J."/>
            <person name="Sekine M."/>
            <person name="Hosoyama A."/>
            <person name="Harada T."/>
            <person name="Narita H."/>
            <person name="Hata T."/>
            <person name="Konno Y."/>
            <person name="Tutikane K."/>
            <person name="Fujita N."/>
            <person name="Horinouchi S."/>
            <person name="Hayakawa M."/>
        </authorList>
    </citation>
    <scope>NUCLEOTIDE SEQUENCE [LARGE SCALE GENOMIC DNA]</scope>
    <source>
        <strain evidence="5">ATCC 14538 / DSM 43046 / CBS 188.64 / JCM 3121 / NBRC 102363 / NCIMB 12654 / NRRL B-3342 / UNCC 431</strain>
    </source>
</reference>
<dbReference type="Pfam" id="PF08797">
    <property type="entry name" value="HIRAN"/>
    <property type="match status" value="1"/>
</dbReference>
<evidence type="ECO:0000313" key="5">
    <source>
        <dbReference type="Proteomes" id="UP000007882"/>
    </source>
</evidence>
<dbReference type="GO" id="GO:0008270">
    <property type="term" value="F:zinc ion binding"/>
    <property type="evidence" value="ECO:0007669"/>
    <property type="project" value="InterPro"/>
</dbReference>
<gene>
    <name evidence="4" type="ordered locus">AMIS_58780</name>
</gene>
<name>I0HDL1_ACTM4</name>
<dbReference type="OrthoDB" id="9812156at2"/>
<evidence type="ECO:0000256" key="1">
    <source>
        <dbReference type="ARBA" id="ARBA00022723"/>
    </source>
</evidence>
<dbReference type="EMBL" id="AP012319">
    <property type="protein sequence ID" value="BAL91098.1"/>
    <property type="molecule type" value="Genomic_DNA"/>
</dbReference>
<dbReference type="InterPro" id="IPR014905">
    <property type="entry name" value="HIRAN"/>
</dbReference>
<sequence length="396" mass="41718">MSVPFDLWGQRGWANIEVVGESHYTPAWKALFGASAPASDAEIVTPVRLMPDPRNRHDPNAVGVWASTGQIGHLSRADAARYVPVLAELVANGWDPQVTAHLWGGDWGYSARLELAEPHLLVPGNAPPTGPHLMLPLGNAIQVTGEEHHLDALIPWLCPEGECWVHATLHEVTEQLARSTRTVVEVRIDGVRVGQLTPKMSGEVLPAVRMLAEGGLGAGVRAVVKGNRLKAEVVLQVVRAHELPESWIADAHVYAVKMGAEPSTVAVPPPPVPPVSSSPVPVGSVVSAGSTSISFSLGPVPGGSPQTSTVPPVVPGPAPVVSGLVPVAAGVASAVPGPAAGWDPGTIPPEPTGIRFVVPPNWPEPPAGWKPPPGWRPDPSWPPPPYGWLWWVPSWD</sequence>
<keyword evidence="2" id="KW-0378">Hydrolase</keyword>
<dbReference type="RefSeq" id="WP_014445986.1">
    <property type="nucleotide sequence ID" value="NC_017093.1"/>
</dbReference>
<dbReference type="Proteomes" id="UP000007882">
    <property type="component" value="Chromosome"/>
</dbReference>
<dbReference type="Gene3D" id="3.30.70.2330">
    <property type="match status" value="1"/>
</dbReference>
<dbReference type="GO" id="GO:0016818">
    <property type="term" value="F:hydrolase activity, acting on acid anhydrides, in phosphorus-containing anhydrides"/>
    <property type="evidence" value="ECO:0007669"/>
    <property type="project" value="InterPro"/>
</dbReference>
<evidence type="ECO:0000256" key="2">
    <source>
        <dbReference type="ARBA" id="ARBA00022801"/>
    </source>
</evidence>